<organism evidence="2 3">
    <name type="scientific">Nesidiocoris tenuis</name>
    <dbReference type="NCBI Taxonomy" id="355587"/>
    <lineage>
        <taxon>Eukaryota</taxon>
        <taxon>Metazoa</taxon>
        <taxon>Ecdysozoa</taxon>
        <taxon>Arthropoda</taxon>
        <taxon>Hexapoda</taxon>
        <taxon>Insecta</taxon>
        <taxon>Pterygota</taxon>
        <taxon>Neoptera</taxon>
        <taxon>Paraneoptera</taxon>
        <taxon>Hemiptera</taxon>
        <taxon>Heteroptera</taxon>
        <taxon>Panheteroptera</taxon>
        <taxon>Cimicomorpha</taxon>
        <taxon>Miridae</taxon>
        <taxon>Dicyphina</taxon>
        <taxon>Nesidiocoris</taxon>
    </lineage>
</organism>
<protein>
    <submittedName>
        <fullName evidence="2">Uncharacterized protein</fullName>
    </submittedName>
</protein>
<reference evidence="2 3" key="1">
    <citation type="submission" date="2023-09" db="EMBL/GenBank/DDBJ databases">
        <title>Nesidiocoris tenuis whole genome shotgun sequence.</title>
        <authorList>
            <person name="Shibata T."/>
            <person name="Shimoda M."/>
            <person name="Kobayashi T."/>
            <person name="Uehara T."/>
        </authorList>
    </citation>
    <scope>NUCLEOTIDE SEQUENCE [LARGE SCALE GENOMIC DNA]</scope>
    <source>
        <strain evidence="2 3">Japan</strain>
    </source>
</reference>
<feature type="signal peptide" evidence="1">
    <location>
        <begin position="1"/>
        <end position="18"/>
    </location>
</feature>
<dbReference type="EMBL" id="AP028920">
    <property type="protein sequence ID" value="BET01185.1"/>
    <property type="molecule type" value="Genomic_DNA"/>
</dbReference>
<proteinExistence type="predicted"/>
<evidence type="ECO:0000313" key="3">
    <source>
        <dbReference type="Proteomes" id="UP001307889"/>
    </source>
</evidence>
<evidence type="ECO:0000256" key="1">
    <source>
        <dbReference type="SAM" id="SignalP"/>
    </source>
</evidence>
<accession>A0ABN7B9W8</accession>
<dbReference type="Proteomes" id="UP001307889">
    <property type="component" value="Chromosome 12"/>
</dbReference>
<evidence type="ECO:0000313" key="2">
    <source>
        <dbReference type="EMBL" id="BET01185.1"/>
    </source>
</evidence>
<keyword evidence="3" id="KW-1185">Reference proteome</keyword>
<keyword evidence="1" id="KW-0732">Signal</keyword>
<feature type="chain" id="PRO_5046765693" evidence="1">
    <location>
        <begin position="19"/>
        <end position="183"/>
    </location>
</feature>
<gene>
    <name evidence="2" type="ORF">NTJ_14001</name>
</gene>
<sequence length="183" mass="19848">MSCKVAFVIFGLVAAASAYGTSYTKVSKPHQGKFDYEIEHSKHGSWHGSAHPHGYGGLGDDHGRWRRSADAYSSTSFSKPHQGKFDYKIVHSKHGSWHGSAHPDGYGGLGDGTGSYRLGGHSNVIGVLPQGGGYGRVRRSAAHGGWSKTSVSRPHSDKYSYDIEHKYHGDWHGYSHPHGYGGL</sequence>
<name>A0ABN7B9W8_9HEMI</name>